<dbReference type="PANTHER" id="PTHR11550:SF0">
    <property type="entry name" value="CTP SYNTHASE-RELATED"/>
    <property type="match status" value="1"/>
</dbReference>
<comment type="similarity">
    <text evidence="2">Belongs to the CTP synthase family.</text>
</comment>
<dbReference type="Gene3D" id="3.40.50.880">
    <property type="match status" value="1"/>
</dbReference>
<protein>
    <recommendedName>
        <fullName evidence="3">CTP synthase (glutamine hydrolyzing)</fullName>
        <ecNumber evidence="3">6.3.4.2</ecNumber>
    </recommendedName>
</protein>
<dbReference type="SUPFAM" id="SSF52317">
    <property type="entry name" value="Class I glutamine amidotransferase-like"/>
    <property type="match status" value="1"/>
</dbReference>
<dbReference type="UniPathway" id="UPA00159">
    <property type="reaction ID" value="UER00277"/>
</dbReference>
<evidence type="ECO:0000313" key="11">
    <source>
        <dbReference type="EMBL" id="SCY13989.1"/>
    </source>
</evidence>
<dbReference type="GO" id="GO:0005524">
    <property type="term" value="F:ATP binding"/>
    <property type="evidence" value="ECO:0007669"/>
    <property type="project" value="UniProtKB-KW"/>
</dbReference>
<dbReference type="RefSeq" id="WP_175469578.1">
    <property type="nucleotide sequence ID" value="NZ_FMUX01000004.1"/>
</dbReference>
<evidence type="ECO:0000256" key="4">
    <source>
        <dbReference type="ARBA" id="ARBA00022598"/>
    </source>
</evidence>
<dbReference type="GO" id="GO:0019856">
    <property type="term" value="P:pyrimidine nucleobase biosynthetic process"/>
    <property type="evidence" value="ECO:0007669"/>
    <property type="project" value="TreeGrafter"/>
</dbReference>
<evidence type="ECO:0000256" key="5">
    <source>
        <dbReference type="ARBA" id="ARBA00022741"/>
    </source>
</evidence>
<dbReference type="GO" id="GO:0003883">
    <property type="term" value="F:CTP synthase activity"/>
    <property type="evidence" value="ECO:0007669"/>
    <property type="project" value="UniProtKB-EC"/>
</dbReference>
<keyword evidence="8" id="KW-0665">Pyrimidine biosynthesis</keyword>
<reference evidence="11 12" key="1">
    <citation type="submission" date="2016-10" db="EMBL/GenBank/DDBJ databases">
        <authorList>
            <person name="de Groot N.N."/>
        </authorList>
    </citation>
    <scope>NUCLEOTIDE SEQUENCE [LARGE SCALE GENOMIC DNA]</scope>
    <source>
        <strain evidence="11 12">AA1</strain>
    </source>
</reference>
<dbReference type="NCBIfam" id="NF004836">
    <property type="entry name" value="PRK06186.1"/>
    <property type="match status" value="1"/>
</dbReference>
<gene>
    <name evidence="11" type="ORF">SAMN05216233_104186</name>
</gene>
<comment type="pathway">
    <text evidence="1">Pyrimidine metabolism; CTP biosynthesis via de novo pathway; CTP from UDP: step 2/2.</text>
</comment>
<proteinExistence type="inferred from homology"/>
<evidence type="ECO:0000256" key="8">
    <source>
        <dbReference type="ARBA" id="ARBA00022975"/>
    </source>
</evidence>
<dbReference type="GO" id="GO:0044210">
    <property type="term" value="P:'de novo' CTP biosynthetic process"/>
    <property type="evidence" value="ECO:0007669"/>
    <property type="project" value="UniProtKB-UniPathway"/>
</dbReference>
<keyword evidence="11" id="KW-0808">Transferase</keyword>
<keyword evidence="6" id="KW-0067">ATP-binding</keyword>
<evidence type="ECO:0000256" key="3">
    <source>
        <dbReference type="ARBA" id="ARBA00012291"/>
    </source>
</evidence>
<dbReference type="GO" id="GO:0042802">
    <property type="term" value="F:identical protein binding"/>
    <property type="evidence" value="ECO:0007669"/>
    <property type="project" value="TreeGrafter"/>
</dbReference>
<evidence type="ECO:0000256" key="1">
    <source>
        <dbReference type="ARBA" id="ARBA00005171"/>
    </source>
</evidence>
<evidence type="ECO:0000256" key="7">
    <source>
        <dbReference type="ARBA" id="ARBA00022962"/>
    </source>
</evidence>
<dbReference type="InterPro" id="IPR029062">
    <property type="entry name" value="Class_I_gatase-like"/>
</dbReference>
<name>A0A1G5DGG3_9BACT</name>
<dbReference type="AlphaFoldDB" id="A0A1G5DGG3"/>
<keyword evidence="5" id="KW-0547">Nucleotide-binding</keyword>
<evidence type="ECO:0000313" key="12">
    <source>
        <dbReference type="Proteomes" id="UP000198870"/>
    </source>
</evidence>
<dbReference type="EC" id="6.3.4.2" evidence="3"/>
<dbReference type="Proteomes" id="UP000198870">
    <property type="component" value="Unassembled WGS sequence"/>
</dbReference>
<accession>A0A1G5DGG3</accession>
<organism evidence="11 12">
    <name type="scientific">Desulfoluna spongiiphila</name>
    <dbReference type="NCBI Taxonomy" id="419481"/>
    <lineage>
        <taxon>Bacteria</taxon>
        <taxon>Pseudomonadati</taxon>
        <taxon>Thermodesulfobacteriota</taxon>
        <taxon>Desulfobacteria</taxon>
        <taxon>Desulfobacterales</taxon>
        <taxon>Desulfolunaceae</taxon>
        <taxon>Desulfoluna</taxon>
    </lineage>
</organism>
<dbReference type="Pfam" id="PF00117">
    <property type="entry name" value="GATase"/>
    <property type="match status" value="1"/>
</dbReference>
<dbReference type="PANTHER" id="PTHR11550">
    <property type="entry name" value="CTP SYNTHASE"/>
    <property type="match status" value="1"/>
</dbReference>
<comment type="catalytic activity">
    <reaction evidence="9">
        <text>UTP + L-glutamine + ATP + H2O = CTP + L-glutamate + ADP + phosphate + 2 H(+)</text>
        <dbReference type="Rhea" id="RHEA:26426"/>
        <dbReference type="ChEBI" id="CHEBI:15377"/>
        <dbReference type="ChEBI" id="CHEBI:15378"/>
        <dbReference type="ChEBI" id="CHEBI:29985"/>
        <dbReference type="ChEBI" id="CHEBI:30616"/>
        <dbReference type="ChEBI" id="CHEBI:37563"/>
        <dbReference type="ChEBI" id="CHEBI:43474"/>
        <dbReference type="ChEBI" id="CHEBI:46398"/>
        <dbReference type="ChEBI" id="CHEBI:58359"/>
        <dbReference type="ChEBI" id="CHEBI:456216"/>
        <dbReference type="EC" id="6.3.4.2"/>
    </reaction>
</comment>
<dbReference type="InterPro" id="IPR004468">
    <property type="entry name" value="CTP_synthase"/>
</dbReference>
<dbReference type="GO" id="GO:0005829">
    <property type="term" value="C:cytosol"/>
    <property type="evidence" value="ECO:0007669"/>
    <property type="project" value="TreeGrafter"/>
</dbReference>
<keyword evidence="4" id="KW-0436">Ligase</keyword>
<dbReference type="InterPro" id="IPR017926">
    <property type="entry name" value="GATASE"/>
</dbReference>
<dbReference type="EMBL" id="FMUX01000004">
    <property type="protein sequence ID" value="SCY13989.1"/>
    <property type="molecule type" value="Genomic_DNA"/>
</dbReference>
<dbReference type="STRING" id="419481.SAMN05216233_104186"/>
<evidence type="ECO:0000259" key="10">
    <source>
        <dbReference type="Pfam" id="PF00117"/>
    </source>
</evidence>
<keyword evidence="12" id="KW-1185">Reference proteome</keyword>
<sequence length="230" mass="26064">MKPKIAVIGEYYENFDPHTSLNKALDYLNDEYDFEYEWIDTESIEKEKDQILKKYAGIWSAPGSPFKSFDGALYAITYARLNDIPHLGTCAGFQHAVIELARNILGIEEAQHEEYDSQSSSLFVNKLVCSLAGKSMDVYLKKNTLAHKLYGCNETKENYYCNFSINPEFKQHLAHPQIAVSGVDQDDEIRIIEIPSNNFFLITLFVPQTKSLPGSPHPIINGFVNAVCLK</sequence>
<evidence type="ECO:0000256" key="2">
    <source>
        <dbReference type="ARBA" id="ARBA00007533"/>
    </source>
</evidence>
<dbReference type="GO" id="GO:0016740">
    <property type="term" value="F:transferase activity"/>
    <property type="evidence" value="ECO:0007669"/>
    <property type="project" value="UniProtKB-KW"/>
</dbReference>
<evidence type="ECO:0000256" key="6">
    <source>
        <dbReference type="ARBA" id="ARBA00022840"/>
    </source>
</evidence>
<keyword evidence="7 11" id="KW-0315">Glutamine amidotransferase</keyword>
<evidence type="ECO:0000256" key="9">
    <source>
        <dbReference type="ARBA" id="ARBA00047781"/>
    </source>
</evidence>
<feature type="domain" description="Glutamine amidotransferase" evidence="10">
    <location>
        <begin position="32"/>
        <end position="223"/>
    </location>
</feature>